<feature type="domain" description="HDOD" evidence="1">
    <location>
        <begin position="209"/>
        <end position="395"/>
    </location>
</feature>
<evidence type="ECO:0000313" key="2">
    <source>
        <dbReference type="EMBL" id="KDE41296.1"/>
    </source>
</evidence>
<dbReference type="InterPro" id="IPR052340">
    <property type="entry name" value="RNase_Y/CdgJ"/>
</dbReference>
<dbReference type="Gene3D" id="3.20.20.450">
    <property type="entry name" value="EAL domain"/>
    <property type="match status" value="1"/>
</dbReference>
<dbReference type="EMBL" id="JMSZ01000006">
    <property type="protein sequence ID" value="KDE41296.1"/>
    <property type="molecule type" value="Genomic_DNA"/>
</dbReference>
<keyword evidence="3" id="KW-1185">Reference proteome</keyword>
<gene>
    <name evidence="2" type="ORF">ADINL_0177</name>
</gene>
<dbReference type="PROSITE" id="PS51833">
    <property type="entry name" value="HDOD"/>
    <property type="match status" value="1"/>
</dbReference>
<name>A0A063Y989_9GAMM</name>
<comment type="caution">
    <text evidence="2">The sequence shown here is derived from an EMBL/GenBank/DDBJ whole genome shotgun (WGS) entry which is preliminary data.</text>
</comment>
<dbReference type="PANTHER" id="PTHR33525:SF4">
    <property type="entry name" value="CYCLIC DI-GMP PHOSPHODIESTERASE CDGJ"/>
    <property type="match status" value="1"/>
</dbReference>
<reference evidence="2 3" key="1">
    <citation type="journal article" date="2005" name="Int. J. Syst. Evol. Microbiol.">
        <title>Nitrincola lacisaponensis gen. nov., sp. nov., a novel alkaliphilic bacterium isolated from an alkaline, saline lake.</title>
        <authorList>
            <person name="Dimitriu P.A."/>
            <person name="Shukla S.K."/>
            <person name="Conradt J."/>
            <person name="Marquez M.C."/>
            <person name="Ventosa A."/>
            <person name="Maglia A."/>
            <person name="Peyton B.M."/>
            <person name="Pinkart H.C."/>
            <person name="Mormile M.R."/>
        </authorList>
    </citation>
    <scope>NUCLEOTIDE SEQUENCE [LARGE SCALE GENOMIC DNA]</scope>
    <source>
        <strain evidence="2 3">4CA</strain>
    </source>
</reference>
<proteinExistence type="predicted"/>
<sequence length="409" mass="45711">MVVLVDSHIDDDRRYCIALHPICDRQFRHVADELLYRAHGGAVSADITDPLIATARACSTAFYEIGLNALVGSRQLYLNVSVDWLAQPDLLPLPVEQVVIELPECTFDDTKLQHLRDAVAKGYQIAASDRQLLQYGDLLVGLVHIAKVDVRQEGIFAILDGFRAQGLTLLASFIESSETLSRALESGFDLLQGYFYAFPEQFQYQAQTRQGNRSADLKLLRSLYDPNTDVGQIESLIAQDPHLCHLLFKRVNSASERRVNKISSISQAIMLLGFEKIRVLTTTLLLANNQPIKRLLVFKLLVRAFMARQLANRVKEIDPEVAFTAGLFSMMDQLEGVELSQILAESGLDPVITDALLLGQGELGKLIKVIESFESARMEKRSVKLVEALNRDYLSSVAWAQEMMSLTDD</sequence>
<protein>
    <submittedName>
        <fullName evidence="2">Putative signal transduction protein</fullName>
    </submittedName>
</protein>
<dbReference type="Gene3D" id="1.10.3210.10">
    <property type="entry name" value="Hypothetical protein af1432"/>
    <property type="match status" value="1"/>
</dbReference>
<evidence type="ECO:0000313" key="3">
    <source>
        <dbReference type="Proteomes" id="UP000027318"/>
    </source>
</evidence>
<accession>A0A063Y989</accession>
<dbReference type="Pfam" id="PF08668">
    <property type="entry name" value="HDOD"/>
    <property type="match status" value="1"/>
</dbReference>
<dbReference type="Proteomes" id="UP000027318">
    <property type="component" value="Unassembled WGS sequence"/>
</dbReference>
<evidence type="ECO:0000259" key="1">
    <source>
        <dbReference type="PROSITE" id="PS51833"/>
    </source>
</evidence>
<dbReference type="PANTHER" id="PTHR33525">
    <property type="match status" value="1"/>
</dbReference>
<organism evidence="2 3">
    <name type="scientific">Nitrincola lacisaponensis</name>
    <dbReference type="NCBI Taxonomy" id="267850"/>
    <lineage>
        <taxon>Bacteria</taxon>
        <taxon>Pseudomonadati</taxon>
        <taxon>Pseudomonadota</taxon>
        <taxon>Gammaproteobacteria</taxon>
        <taxon>Oceanospirillales</taxon>
        <taxon>Oceanospirillaceae</taxon>
        <taxon>Nitrincola</taxon>
    </lineage>
</organism>
<dbReference type="STRING" id="267850.ADINL_0177"/>
<dbReference type="InterPro" id="IPR014408">
    <property type="entry name" value="dGMP_Pdiesterase_EAL/HD-GYP"/>
</dbReference>
<dbReference type="AlphaFoldDB" id="A0A063Y989"/>
<dbReference type="SUPFAM" id="SSF141868">
    <property type="entry name" value="EAL domain-like"/>
    <property type="match status" value="1"/>
</dbReference>
<dbReference type="SUPFAM" id="SSF109604">
    <property type="entry name" value="HD-domain/PDEase-like"/>
    <property type="match status" value="1"/>
</dbReference>
<dbReference type="PIRSF" id="PIRSF003180">
    <property type="entry name" value="DiGMPpdiest_YuxH"/>
    <property type="match status" value="1"/>
</dbReference>
<dbReference type="InterPro" id="IPR013976">
    <property type="entry name" value="HDOD"/>
</dbReference>
<dbReference type="InterPro" id="IPR035919">
    <property type="entry name" value="EAL_sf"/>
</dbReference>